<organism evidence="2 3">
    <name type="scientific">Homarus americanus</name>
    <name type="common">American lobster</name>
    <dbReference type="NCBI Taxonomy" id="6706"/>
    <lineage>
        <taxon>Eukaryota</taxon>
        <taxon>Metazoa</taxon>
        <taxon>Ecdysozoa</taxon>
        <taxon>Arthropoda</taxon>
        <taxon>Crustacea</taxon>
        <taxon>Multicrustacea</taxon>
        <taxon>Malacostraca</taxon>
        <taxon>Eumalacostraca</taxon>
        <taxon>Eucarida</taxon>
        <taxon>Decapoda</taxon>
        <taxon>Pleocyemata</taxon>
        <taxon>Astacidea</taxon>
        <taxon>Nephropoidea</taxon>
        <taxon>Nephropidae</taxon>
        <taxon>Homarus</taxon>
    </lineage>
</organism>
<feature type="non-terminal residue" evidence="2">
    <location>
        <position position="1"/>
    </location>
</feature>
<accession>A0A8J5JLC4</accession>
<evidence type="ECO:0000313" key="2">
    <source>
        <dbReference type="EMBL" id="KAG7158111.1"/>
    </source>
</evidence>
<reference evidence="2" key="1">
    <citation type="journal article" date="2021" name="Sci. Adv.">
        <title>The American lobster genome reveals insights on longevity, neural, and immune adaptations.</title>
        <authorList>
            <person name="Polinski J.M."/>
            <person name="Zimin A.V."/>
            <person name="Clark K.F."/>
            <person name="Kohn A.B."/>
            <person name="Sadowski N."/>
            <person name="Timp W."/>
            <person name="Ptitsyn A."/>
            <person name="Khanna P."/>
            <person name="Romanova D.Y."/>
            <person name="Williams P."/>
            <person name="Greenwood S.J."/>
            <person name="Moroz L.L."/>
            <person name="Walt D.R."/>
            <person name="Bodnar A.G."/>
        </authorList>
    </citation>
    <scope>NUCLEOTIDE SEQUENCE</scope>
    <source>
        <strain evidence="2">GMGI-L3</strain>
    </source>
</reference>
<evidence type="ECO:0000313" key="3">
    <source>
        <dbReference type="Proteomes" id="UP000747542"/>
    </source>
</evidence>
<dbReference type="Proteomes" id="UP000747542">
    <property type="component" value="Unassembled WGS sequence"/>
</dbReference>
<sequence>LSDHTILAPCPIFYLCIRLATGVYLIPGVQQTTERPGTFALHSCRCLVVTVGKRRIADNAVEDSGGWLSAVEDNGGWQTVQRRMADSAVEG</sequence>
<comment type="caution">
    <text evidence="2">The sequence shown here is derived from an EMBL/GenBank/DDBJ whole genome shotgun (WGS) entry which is preliminary data.</text>
</comment>
<keyword evidence="1" id="KW-0472">Membrane</keyword>
<name>A0A8J5JLC4_HOMAM</name>
<feature type="transmembrane region" description="Helical" evidence="1">
    <location>
        <begin position="6"/>
        <end position="26"/>
    </location>
</feature>
<keyword evidence="1" id="KW-0812">Transmembrane</keyword>
<dbReference type="AlphaFoldDB" id="A0A8J5JLC4"/>
<dbReference type="EMBL" id="JAHLQT010035645">
    <property type="protein sequence ID" value="KAG7158111.1"/>
    <property type="molecule type" value="Genomic_DNA"/>
</dbReference>
<evidence type="ECO:0000256" key="1">
    <source>
        <dbReference type="SAM" id="Phobius"/>
    </source>
</evidence>
<keyword evidence="1" id="KW-1133">Transmembrane helix</keyword>
<protein>
    <submittedName>
        <fullName evidence="2">Uncharacterized protein</fullName>
    </submittedName>
</protein>
<proteinExistence type="predicted"/>
<keyword evidence="3" id="KW-1185">Reference proteome</keyword>
<gene>
    <name evidence="2" type="ORF">Hamer_G020592</name>
</gene>